<dbReference type="Proteomes" id="UP001430953">
    <property type="component" value="Unassembled WGS sequence"/>
</dbReference>
<evidence type="ECO:0000256" key="5">
    <source>
        <dbReference type="SAM" id="MobiDB-lite"/>
    </source>
</evidence>
<evidence type="ECO:0000256" key="2">
    <source>
        <dbReference type="ARBA" id="ARBA00022552"/>
    </source>
</evidence>
<keyword evidence="8" id="KW-1185">Reference proteome</keyword>
<comment type="caution">
    <text evidence="7">The sequence shown here is derived from an EMBL/GenBank/DDBJ whole genome shotgun (WGS) entry which is preliminary data.</text>
</comment>
<accession>A0AAW2FWK4</accession>
<feature type="compositionally biased region" description="Basic and acidic residues" evidence="5">
    <location>
        <begin position="135"/>
        <end position="154"/>
    </location>
</feature>
<dbReference type="SUPFAM" id="SSF48452">
    <property type="entry name" value="TPR-like"/>
    <property type="match status" value="2"/>
</dbReference>
<evidence type="ECO:0000256" key="3">
    <source>
        <dbReference type="ARBA" id="ARBA00022737"/>
    </source>
</evidence>
<name>A0AAW2FWK4_9HYME</name>
<dbReference type="InterPro" id="IPR003107">
    <property type="entry name" value="HAT"/>
</dbReference>
<keyword evidence="4" id="KW-0539">Nucleus</keyword>
<keyword evidence="2" id="KW-0698">rRNA processing</keyword>
<dbReference type="AlphaFoldDB" id="A0AAW2FWK4"/>
<dbReference type="InterPro" id="IPR045209">
    <property type="entry name" value="Rrp5"/>
</dbReference>
<dbReference type="Gene3D" id="1.25.40.10">
    <property type="entry name" value="Tetratricopeptide repeat domain"/>
    <property type="match status" value="1"/>
</dbReference>
<keyword evidence="3" id="KW-0677">Repeat</keyword>
<evidence type="ECO:0000256" key="4">
    <source>
        <dbReference type="ARBA" id="ARBA00023242"/>
    </source>
</evidence>
<organism evidence="7 8">
    <name type="scientific">Cardiocondyla obscurior</name>
    <dbReference type="NCBI Taxonomy" id="286306"/>
    <lineage>
        <taxon>Eukaryota</taxon>
        <taxon>Metazoa</taxon>
        <taxon>Ecdysozoa</taxon>
        <taxon>Arthropoda</taxon>
        <taxon>Hexapoda</taxon>
        <taxon>Insecta</taxon>
        <taxon>Pterygota</taxon>
        <taxon>Neoptera</taxon>
        <taxon>Endopterygota</taxon>
        <taxon>Hymenoptera</taxon>
        <taxon>Apocrita</taxon>
        <taxon>Aculeata</taxon>
        <taxon>Formicoidea</taxon>
        <taxon>Formicidae</taxon>
        <taxon>Myrmicinae</taxon>
        <taxon>Cardiocondyla</taxon>
    </lineage>
</organism>
<dbReference type="FunFam" id="1.25.40.10:FF:000065">
    <property type="entry name" value="Programmed cell death 11"/>
    <property type="match status" value="1"/>
</dbReference>
<dbReference type="GO" id="GO:0003723">
    <property type="term" value="F:RNA binding"/>
    <property type="evidence" value="ECO:0007669"/>
    <property type="project" value="TreeGrafter"/>
</dbReference>
<protein>
    <recommendedName>
        <fullName evidence="6">Suppressor of forked domain-containing protein</fullName>
    </recommendedName>
</protein>
<dbReference type="Pfam" id="PF05843">
    <property type="entry name" value="Suf"/>
    <property type="match status" value="1"/>
</dbReference>
<gene>
    <name evidence="7" type="ORF">PUN28_007830</name>
</gene>
<dbReference type="EMBL" id="JADYXP020000007">
    <property type="protein sequence ID" value="KAL0119657.1"/>
    <property type="molecule type" value="Genomic_DNA"/>
</dbReference>
<dbReference type="GO" id="GO:0006364">
    <property type="term" value="P:rRNA processing"/>
    <property type="evidence" value="ECO:0007669"/>
    <property type="project" value="UniProtKB-KW"/>
</dbReference>
<dbReference type="PANTHER" id="PTHR23270">
    <property type="entry name" value="PROGRAMMED CELL DEATH PROTEIN 11 PRE-RRNA PROCESSING PROTEIN RRP5"/>
    <property type="match status" value="1"/>
</dbReference>
<comment type="subcellular location">
    <subcellularLocation>
        <location evidence="1">Nucleus</location>
        <location evidence="1">Nucleolus</location>
    </subcellularLocation>
</comment>
<proteinExistence type="predicted"/>
<evidence type="ECO:0000313" key="7">
    <source>
        <dbReference type="EMBL" id="KAL0119657.1"/>
    </source>
</evidence>
<feature type="domain" description="Suppressor of forked" evidence="6">
    <location>
        <begin position="244"/>
        <end position="424"/>
    </location>
</feature>
<evidence type="ECO:0000313" key="8">
    <source>
        <dbReference type="Proteomes" id="UP001430953"/>
    </source>
</evidence>
<dbReference type="PANTHER" id="PTHR23270:SF10">
    <property type="entry name" value="PROTEIN RRP5 HOMOLOG"/>
    <property type="match status" value="1"/>
</dbReference>
<evidence type="ECO:0000259" key="6">
    <source>
        <dbReference type="Pfam" id="PF05843"/>
    </source>
</evidence>
<reference evidence="7 8" key="1">
    <citation type="submission" date="2023-03" db="EMBL/GenBank/DDBJ databases">
        <title>High recombination rates correlate with genetic variation in Cardiocondyla obscurior ants.</title>
        <authorList>
            <person name="Errbii M."/>
        </authorList>
    </citation>
    <scope>NUCLEOTIDE SEQUENCE [LARGE SCALE GENOMIC DNA]</scope>
    <source>
        <strain evidence="7">Alpha-2009</strain>
        <tissue evidence="7">Whole body</tissue>
    </source>
</reference>
<dbReference type="InterPro" id="IPR008847">
    <property type="entry name" value="Suf"/>
</dbReference>
<dbReference type="GO" id="GO:0032040">
    <property type="term" value="C:small-subunit processome"/>
    <property type="evidence" value="ECO:0007669"/>
    <property type="project" value="TreeGrafter"/>
</dbReference>
<evidence type="ECO:0000256" key="1">
    <source>
        <dbReference type="ARBA" id="ARBA00004604"/>
    </source>
</evidence>
<dbReference type="InterPro" id="IPR011990">
    <property type="entry name" value="TPR-like_helical_dom_sf"/>
</dbReference>
<feature type="region of interest" description="Disordered" evidence="5">
    <location>
        <begin position="108"/>
        <end position="159"/>
    </location>
</feature>
<sequence>MSWENVSKKSNSKHYFNSFSKKIEVKIALIHRHCTAIHRHRYIRDKYRSFYFSGAATIIATHKKKKKLPILKLLKSENEMGENKSAEKLHVPECGFVWNDKEKSVAFVNPESSSDDEEKPQEEPKRKKKKQLNAVERRKQERQKEREIRQREEALASNQAPNSIDQFDRLVLSSPDSSLVWLQYMAYHLQATEIDKARAVVRRAIKAINCREENERLNVWKAWLNLESRYGNAESLNDVFQEAVRSNDPYKVYTHMLTVHADAGRKVDLEKLIDSVIRKFKQNPQTWIDCGATYLKIGMKEKSRRIMQRALQSLPASHHVNLLVQFANLENKLGDKERAQTLFENILSSYPKRVDVWSCYVDCLIKSENIKLARKVLEQACVQTLPPRKMKTLFRKFINFEEAHGTPEAVDRVRQMAADYVEKHNISD</sequence>
<dbReference type="SMART" id="SM00386">
    <property type="entry name" value="HAT"/>
    <property type="match status" value="4"/>
</dbReference>